<dbReference type="AlphaFoldDB" id="A0A5J9V5K7"/>
<evidence type="ECO:0000313" key="1">
    <source>
        <dbReference type="EMBL" id="TVU30677.1"/>
    </source>
</evidence>
<dbReference type="EMBL" id="RWGY01000011">
    <property type="protein sequence ID" value="TVU30677.1"/>
    <property type="molecule type" value="Genomic_DNA"/>
</dbReference>
<protein>
    <submittedName>
        <fullName evidence="1">Uncharacterized protein</fullName>
    </submittedName>
</protein>
<comment type="caution">
    <text evidence="1">The sequence shown here is derived from an EMBL/GenBank/DDBJ whole genome shotgun (WGS) entry which is preliminary data.</text>
</comment>
<gene>
    <name evidence="1" type="ORF">EJB05_22311</name>
</gene>
<keyword evidence="2" id="KW-1185">Reference proteome</keyword>
<accession>A0A5J9V5K7</accession>
<sequence length="71" mass="8339">MAPNFTSHAVLGWHQRSRRSVQRNVTKFYHEMRHFVLYYISKDRGKSFPNSTRILSTTTIASCSGRVQRTH</sequence>
<proteinExistence type="predicted"/>
<dbReference type="Proteomes" id="UP000324897">
    <property type="component" value="Chromosome 1"/>
</dbReference>
<reference evidence="1 2" key="1">
    <citation type="journal article" date="2019" name="Sci. Rep.">
        <title>A high-quality genome of Eragrostis curvula grass provides insights into Poaceae evolution and supports new strategies to enhance forage quality.</title>
        <authorList>
            <person name="Carballo J."/>
            <person name="Santos B.A.C.M."/>
            <person name="Zappacosta D."/>
            <person name="Garbus I."/>
            <person name="Selva J.P."/>
            <person name="Gallo C.A."/>
            <person name="Diaz A."/>
            <person name="Albertini E."/>
            <person name="Caccamo M."/>
            <person name="Echenique V."/>
        </authorList>
    </citation>
    <scope>NUCLEOTIDE SEQUENCE [LARGE SCALE GENOMIC DNA]</scope>
    <source>
        <strain evidence="2">cv. Victoria</strain>
        <tissue evidence="1">Leaf</tissue>
    </source>
</reference>
<organism evidence="1 2">
    <name type="scientific">Eragrostis curvula</name>
    <name type="common">weeping love grass</name>
    <dbReference type="NCBI Taxonomy" id="38414"/>
    <lineage>
        <taxon>Eukaryota</taxon>
        <taxon>Viridiplantae</taxon>
        <taxon>Streptophyta</taxon>
        <taxon>Embryophyta</taxon>
        <taxon>Tracheophyta</taxon>
        <taxon>Spermatophyta</taxon>
        <taxon>Magnoliopsida</taxon>
        <taxon>Liliopsida</taxon>
        <taxon>Poales</taxon>
        <taxon>Poaceae</taxon>
        <taxon>PACMAD clade</taxon>
        <taxon>Chloridoideae</taxon>
        <taxon>Eragrostideae</taxon>
        <taxon>Eragrostidinae</taxon>
        <taxon>Eragrostis</taxon>
    </lineage>
</organism>
<evidence type="ECO:0000313" key="2">
    <source>
        <dbReference type="Proteomes" id="UP000324897"/>
    </source>
</evidence>
<dbReference type="Gramene" id="TVU30677">
    <property type="protein sequence ID" value="TVU30677"/>
    <property type="gene ID" value="EJB05_22311"/>
</dbReference>
<name>A0A5J9V5K7_9POAL</name>
<feature type="non-terminal residue" evidence="1">
    <location>
        <position position="71"/>
    </location>
</feature>